<dbReference type="InterPro" id="IPR036640">
    <property type="entry name" value="ABC1_TM_sf"/>
</dbReference>
<name>A0A5B9PF33_9BACT</name>
<reference evidence="12 13" key="1">
    <citation type="submission" date="2019-08" db="EMBL/GenBank/DDBJ databases">
        <title>Deep-cultivation of Planctomycetes and their phenomic and genomic characterization uncovers novel biology.</title>
        <authorList>
            <person name="Wiegand S."/>
            <person name="Jogler M."/>
            <person name="Boedeker C."/>
            <person name="Pinto D."/>
            <person name="Vollmers J."/>
            <person name="Rivas-Marin E."/>
            <person name="Kohn T."/>
            <person name="Peeters S.H."/>
            <person name="Heuer A."/>
            <person name="Rast P."/>
            <person name="Oberbeckmann S."/>
            <person name="Bunk B."/>
            <person name="Jeske O."/>
            <person name="Meyerdierks A."/>
            <person name="Storesund J.E."/>
            <person name="Kallscheuer N."/>
            <person name="Luecker S."/>
            <person name="Lage O.M."/>
            <person name="Pohl T."/>
            <person name="Merkel B.J."/>
            <person name="Hornburger P."/>
            <person name="Mueller R.-W."/>
            <person name="Bruemmer F."/>
            <person name="Labrenz M."/>
            <person name="Spormann A.M."/>
            <person name="Op den Camp H."/>
            <person name="Overmann J."/>
            <person name="Amann R."/>
            <person name="Jetten M.S.M."/>
            <person name="Mascher T."/>
            <person name="Medema M.H."/>
            <person name="Devos D.P."/>
            <person name="Kaster A.-K."/>
            <person name="Ovreas L."/>
            <person name="Rohde M."/>
            <person name="Galperin M.Y."/>
            <person name="Jogler C."/>
        </authorList>
    </citation>
    <scope>NUCLEOTIDE SEQUENCE [LARGE SCALE GENOMIC DNA]</scope>
    <source>
        <strain evidence="12 13">FC18</strain>
    </source>
</reference>
<dbReference type="EMBL" id="CP042912">
    <property type="protein sequence ID" value="QEG23492.1"/>
    <property type="molecule type" value="Genomic_DNA"/>
</dbReference>
<keyword evidence="8 9" id="KW-0472">Membrane</keyword>
<evidence type="ECO:0000256" key="3">
    <source>
        <dbReference type="ARBA" id="ARBA00022475"/>
    </source>
</evidence>
<dbReference type="Pfam" id="PF00005">
    <property type="entry name" value="ABC_tran"/>
    <property type="match status" value="1"/>
</dbReference>
<feature type="transmembrane region" description="Helical" evidence="9">
    <location>
        <begin position="138"/>
        <end position="159"/>
    </location>
</feature>
<protein>
    <submittedName>
        <fullName evidence="12">Lipid A export ATP-binding/permease protein MsbA</fullName>
        <ecNumber evidence="12">3.6.3.-</ecNumber>
    </submittedName>
</protein>
<dbReference type="InterPro" id="IPR003593">
    <property type="entry name" value="AAA+_ATPase"/>
</dbReference>
<evidence type="ECO:0000256" key="9">
    <source>
        <dbReference type="SAM" id="Phobius"/>
    </source>
</evidence>
<evidence type="ECO:0000259" key="11">
    <source>
        <dbReference type="PROSITE" id="PS50929"/>
    </source>
</evidence>
<evidence type="ECO:0000256" key="4">
    <source>
        <dbReference type="ARBA" id="ARBA00022692"/>
    </source>
</evidence>
<evidence type="ECO:0000256" key="1">
    <source>
        <dbReference type="ARBA" id="ARBA00004651"/>
    </source>
</evidence>
<evidence type="ECO:0000259" key="10">
    <source>
        <dbReference type="PROSITE" id="PS50893"/>
    </source>
</evidence>
<dbReference type="SMART" id="SM00382">
    <property type="entry name" value="AAA"/>
    <property type="match status" value="1"/>
</dbReference>
<evidence type="ECO:0000313" key="13">
    <source>
        <dbReference type="Proteomes" id="UP000322214"/>
    </source>
</evidence>
<feature type="domain" description="ABC transmembrane type-1" evidence="11">
    <location>
        <begin position="119"/>
        <end position="393"/>
    </location>
</feature>
<evidence type="ECO:0000256" key="5">
    <source>
        <dbReference type="ARBA" id="ARBA00022741"/>
    </source>
</evidence>
<organism evidence="12 13">
    <name type="scientific">Mariniblastus fucicola</name>
    <dbReference type="NCBI Taxonomy" id="980251"/>
    <lineage>
        <taxon>Bacteria</taxon>
        <taxon>Pseudomonadati</taxon>
        <taxon>Planctomycetota</taxon>
        <taxon>Planctomycetia</taxon>
        <taxon>Pirellulales</taxon>
        <taxon>Pirellulaceae</taxon>
        <taxon>Mariniblastus</taxon>
    </lineage>
</organism>
<dbReference type="GO" id="GO:0034040">
    <property type="term" value="F:ATPase-coupled lipid transmembrane transporter activity"/>
    <property type="evidence" value="ECO:0007669"/>
    <property type="project" value="TreeGrafter"/>
</dbReference>
<dbReference type="SUPFAM" id="SSF52540">
    <property type="entry name" value="P-loop containing nucleoside triphosphate hydrolases"/>
    <property type="match status" value="1"/>
</dbReference>
<comment type="subcellular location">
    <subcellularLocation>
        <location evidence="1">Cell membrane</location>
        <topology evidence="1">Multi-pass membrane protein</topology>
    </subcellularLocation>
</comment>
<feature type="transmembrane region" description="Helical" evidence="9">
    <location>
        <begin position="228"/>
        <end position="253"/>
    </location>
</feature>
<gene>
    <name evidence="12" type="primary">msbA_2</name>
    <name evidence="12" type="ORF">MFFC18_33910</name>
</gene>
<keyword evidence="2" id="KW-0813">Transport</keyword>
<feature type="domain" description="ABC transporter" evidence="10">
    <location>
        <begin position="427"/>
        <end position="661"/>
    </location>
</feature>
<dbReference type="GO" id="GO:0005886">
    <property type="term" value="C:plasma membrane"/>
    <property type="evidence" value="ECO:0007669"/>
    <property type="project" value="UniProtKB-SubCell"/>
</dbReference>
<dbReference type="Pfam" id="PF00664">
    <property type="entry name" value="ABC_membrane"/>
    <property type="match status" value="1"/>
</dbReference>
<dbReference type="InterPro" id="IPR011527">
    <property type="entry name" value="ABC1_TM_dom"/>
</dbReference>
<dbReference type="KEGG" id="mff:MFFC18_33910"/>
<keyword evidence="12" id="KW-0378">Hydrolase</keyword>
<dbReference type="PROSITE" id="PS00211">
    <property type="entry name" value="ABC_TRANSPORTER_1"/>
    <property type="match status" value="1"/>
</dbReference>
<sequence length="663" mass="74781">MKPFFRAVLMSLRYKWSILGAVLCAVMISVLWSASISTILPVVQVVLQGETFHDWIDTEIENSTAAISKLESEIQRSELKISVAPISEDELHRTQLSLDINRDRLSSEQHLLRRYTESLKPFITKWAPDSPFETLSMAMGWLLVVTLLKGCFLVASAYLTARVASKTVMDLRRIYYRKALELDQQRIDRLGTSNMMTHLSHNMLMVAGGLKVFYGKCLREPLKMVTCLALAAWISLPLLLLSLIILPAGFFLVRNVSGRMKRSTENEMQGMADVFQTLIETFQKVKTVRIFNRERSERRRFRRNAQTLYHMSVRISLYDSLLKPLSELLGIISIAVAILAGAWLVLNRETSLFGIRMSETPIRPVTLLYFYALLAAASDPARKMTEVINVIVRGNTACENLFRTYDVDNRVKTPEFPVPVPKHSEAIVFDDVLFSYKPKQPVLRRISLEIPYKQTLAIVGGNGSGKSTLMNLLCRFYDPNRGHITIDGVDLKDVSPRKLRRQIAWVTQDSVLFHGTIRENILYGNPDATEKDLDDAVRTARLGDFMDSMPEGIDTMIGDNGSHLSAGQRQRVAIARAVLADPRILILDEATSQVDGQTETLIHGELESFIRGRTTIIVTHRASSLCLANRVIVMRLGRIVSDSTVEEAMESSRPFQNLFARSA</sequence>
<dbReference type="OrthoDB" id="9762778at2"/>
<dbReference type="Gene3D" id="3.40.50.300">
    <property type="entry name" value="P-loop containing nucleotide triphosphate hydrolases"/>
    <property type="match status" value="1"/>
</dbReference>
<feature type="transmembrane region" description="Helical" evidence="9">
    <location>
        <begin position="328"/>
        <end position="346"/>
    </location>
</feature>
<keyword evidence="3" id="KW-1003">Cell membrane</keyword>
<dbReference type="FunFam" id="3.40.50.300:FF:000299">
    <property type="entry name" value="ABC transporter ATP-binding protein/permease"/>
    <property type="match status" value="1"/>
</dbReference>
<dbReference type="GO" id="GO:0140359">
    <property type="term" value="F:ABC-type transporter activity"/>
    <property type="evidence" value="ECO:0007669"/>
    <property type="project" value="InterPro"/>
</dbReference>
<dbReference type="InterPro" id="IPR039421">
    <property type="entry name" value="Type_1_exporter"/>
</dbReference>
<dbReference type="RefSeq" id="WP_075082024.1">
    <property type="nucleotide sequence ID" value="NZ_CP042912.1"/>
</dbReference>
<dbReference type="InterPro" id="IPR003439">
    <property type="entry name" value="ABC_transporter-like_ATP-bd"/>
</dbReference>
<dbReference type="SUPFAM" id="SSF90123">
    <property type="entry name" value="ABC transporter transmembrane region"/>
    <property type="match status" value="1"/>
</dbReference>
<dbReference type="GO" id="GO:0005524">
    <property type="term" value="F:ATP binding"/>
    <property type="evidence" value="ECO:0007669"/>
    <property type="project" value="UniProtKB-KW"/>
</dbReference>
<evidence type="ECO:0000256" key="2">
    <source>
        <dbReference type="ARBA" id="ARBA00022448"/>
    </source>
</evidence>
<accession>A0A5B9PF33</accession>
<dbReference type="PROSITE" id="PS50929">
    <property type="entry name" value="ABC_TM1F"/>
    <property type="match status" value="1"/>
</dbReference>
<dbReference type="AlphaFoldDB" id="A0A5B9PF33"/>
<keyword evidence="13" id="KW-1185">Reference proteome</keyword>
<dbReference type="InterPro" id="IPR027417">
    <property type="entry name" value="P-loop_NTPase"/>
</dbReference>
<keyword evidence="6 12" id="KW-0067">ATP-binding</keyword>
<dbReference type="Proteomes" id="UP000322214">
    <property type="component" value="Chromosome"/>
</dbReference>
<keyword evidence="4 9" id="KW-0812">Transmembrane</keyword>
<dbReference type="GO" id="GO:0016887">
    <property type="term" value="F:ATP hydrolysis activity"/>
    <property type="evidence" value="ECO:0007669"/>
    <property type="project" value="InterPro"/>
</dbReference>
<proteinExistence type="predicted"/>
<dbReference type="PROSITE" id="PS50893">
    <property type="entry name" value="ABC_TRANSPORTER_2"/>
    <property type="match status" value="1"/>
</dbReference>
<keyword evidence="7 9" id="KW-1133">Transmembrane helix</keyword>
<evidence type="ECO:0000256" key="8">
    <source>
        <dbReference type="ARBA" id="ARBA00023136"/>
    </source>
</evidence>
<keyword evidence="5" id="KW-0547">Nucleotide-binding</keyword>
<dbReference type="PANTHER" id="PTHR24221:SF654">
    <property type="entry name" value="ATP-BINDING CASSETTE SUB-FAMILY B MEMBER 6"/>
    <property type="match status" value="1"/>
</dbReference>
<evidence type="ECO:0000313" key="12">
    <source>
        <dbReference type="EMBL" id="QEG23492.1"/>
    </source>
</evidence>
<evidence type="ECO:0000256" key="6">
    <source>
        <dbReference type="ARBA" id="ARBA00022840"/>
    </source>
</evidence>
<dbReference type="InterPro" id="IPR017871">
    <property type="entry name" value="ABC_transporter-like_CS"/>
</dbReference>
<dbReference type="PANTHER" id="PTHR24221">
    <property type="entry name" value="ATP-BINDING CASSETTE SUB-FAMILY B"/>
    <property type="match status" value="1"/>
</dbReference>
<evidence type="ECO:0000256" key="7">
    <source>
        <dbReference type="ARBA" id="ARBA00022989"/>
    </source>
</evidence>
<dbReference type="Gene3D" id="1.20.1560.10">
    <property type="entry name" value="ABC transporter type 1, transmembrane domain"/>
    <property type="match status" value="1"/>
</dbReference>
<dbReference type="EC" id="3.6.3.-" evidence="12"/>
<dbReference type="STRING" id="980251.GCA_001642875_02683"/>